<dbReference type="EMBL" id="VHSG01000010">
    <property type="protein sequence ID" value="TQV80183.1"/>
    <property type="molecule type" value="Genomic_DNA"/>
</dbReference>
<keyword evidence="14 16" id="KW-0368">Histidine biosynthesis</keyword>
<dbReference type="NCBIfam" id="TIGR00070">
    <property type="entry name" value="hisG"/>
    <property type="match status" value="1"/>
</dbReference>
<dbReference type="Pfam" id="PF01634">
    <property type="entry name" value="HisG"/>
    <property type="match status" value="1"/>
</dbReference>
<evidence type="ECO:0000256" key="4">
    <source>
        <dbReference type="ARBA" id="ARBA00009489"/>
    </source>
</evidence>
<feature type="domain" description="ATP phosphoribosyltransferase catalytic" evidence="18">
    <location>
        <begin position="78"/>
        <end position="225"/>
    </location>
</feature>
<dbReference type="InterPro" id="IPR024893">
    <property type="entry name" value="ATP_PRibTrfase_HisG_short"/>
</dbReference>
<comment type="domain">
    <text evidence="16">Lacks the C-terminal regulatory region which is replaced by HisZ.</text>
</comment>
<dbReference type="GO" id="GO:0005524">
    <property type="term" value="F:ATP binding"/>
    <property type="evidence" value="ECO:0007669"/>
    <property type="project" value="UniProtKB-KW"/>
</dbReference>
<comment type="catalytic activity">
    <reaction evidence="1 16">
        <text>1-(5-phospho-beta-D-ribosyl)-ATP + diphosphate = 5-phospho-alpha-D-ribose 1-diphosphate + ATP</text>
        <dbReference type="Rhea" id="RHEA:18473"/>
        <dbReference type="ChEBI" id="CHEBI:30616"/>
        <dbReference type="ChEBI" id="CHEBI:33019"/>
        <dbReference type="ChEBI" id="CHEBI:58017"/>
        <dbReference type="ChEBI" id="CHEBI:73183"/>
        <dbReference type="EC" id="2.4.2.17"/>
    </reaction>
</comment>
<comment type="subcellular location">
    <subcellularLocation>
        <location evidence="2 16">Cytoplasm</location>
    </subcellularLocation>
</comment>
<evidence type="ECO:0000256" key="8">
    <source>
        <dbReference type="ARBA" id="ARBA00022490"/>
    </source>
</evidence>
<comment type="similarity">
    <text evidence="4 16">Belongs to the ATP phosphoribosyltransferase family. Short subfamily.</text>
</comment>
<dbReference type="GO" id="GO:0003879">
    <property type="term" value="F:ATP phosphoribosyltransferase activity"/>
    <property type="evidence" value="ECO:0007669"/>
    <property type="project" value="UniProtKB-UniRule"/>
</dbReference>
<dbReference type="InterPro" id="IPR013820">
    <property type="entry name" value="ATP_PRibTrfase_cat"/>
</dbReference>
<dbReference type="EC" id="2.4.2.17" evidence="6 16"/>
<dbReference type="OrthoDB" id="9801867at2"/>
<evidence type="ECO:0000256" key="12">
    <source>
        <dbReference type="ARBA" id="ARBA00022741"/>
    </source>
</evidence>
<name>A0A545TSI5_9GAMM</name>
<dbReference type="FunFam" id="3.40.190.10:FF:000011">
    <property type="entry name" value="ATP phosphoribosyltransferase"/>
    <property type="match status" value="1"/>
</dbReference>
<evidence type="ECO:0000313" key="19">
    <source>
        <dbReference type="EMBL" id="TQV80183.1"/>
    </source>
</evidence>
<keyword evidence="20" id="KW-1185">Reference proteome</keyword>
<evidence type="ECO:0000256" key="14">
    <source>
        <dbReference type="ARBA" id="ARBA00023102"/>
    </source>
</evidence>
<evidence type="ECO:0000256" key="11">
    <source>
        <dbReference type="ARBA" id="ARBA00022679"/>
    </source>
</evidence>
<evidence type="ECO:0000256" key="5">
    <source>
        <dbReference type="ARBA" id="ARBA00011496"/>
    </source>
</evidence>
<keyword evidence="13 16" id="KW-0067">ATP-binding</keyword>
<feature type="region of interest" description="Disordered" evidence="17">
    <location>
        <begin position="1"/>
        <end position="25"/>
    </location>
</feature>
<dbReference type="CDD" id="cd13595">
    <property type="entry name" value="PBP2_HisGs"/>
    <property type="match status" value="1"/>
</dbReference>
<feature type="compositionally biased region" description="Polar residues" evidence="17">
    <location>
        <begin position="14"/>
        <end position="25"/>
    </location>
</feature>
<evidence type="ECO:0000256" key="10">
    <source>
        <dbReference type="ARBA" id="ARBA00022676"/>
    </source>
</evidence>
<evidence type="ECO:0000256" key="6">
    <source>
        <dbReference type="ARBA" id="ARBA00011946"/>
    </source>
</evidence>
<sequence>MSQTNAQNSTQSQLRPQTETGKRPQTLTIALTKGRILKETLPLLAAADVRPLEDITRSRKLQFETNRDNVRLLVLRGIDVPTYVQYGAADLGIAGKDTLMEYGGDGLYEPIDLKIAKCRLMTAAIKGAPAKTGRIKVATKYVNVAKHYYASRGRQVDVIKLYGAMELAPIMALADEIVDIVDTGNTLRANGLEPREHIADISSRVIVNKASMKMKYRPIGTLLDAVAASV</sequence>
<comment type="function">
    <text evidence="15 16">Catalyzes the condensation of ATP and 5-phosphoribose 1-diphosphate to form N'-(5'-phosphoribosyl)-ATP (PR-ATP). Has a crucial role in the pathway because the rate of histidine biosynthesis seems to be controlled primarily by regulation of HisG enzymatic activity.</text>
</comment>
<accession>A0A545TSI5</accession>
<gene>
    <name evidence="16" type="primary">hisG</name>
    <name evidence="19" type="ORF">FKG94_10990</name>
</gene>
<evidence type="ECO:0000256" key="3">
    <source>
        <dbReference type="ARBA" id="ARBA00004667"/>
    </source>
</evidence>
<evidence type="ECO:0000256" key="1">
    <source>
        <dbReference type="ARBA" id="ARBA00000915"/>
    </source>
</evidence>
<evidence type="ECO:0000256" key="15">
    <source>
        <dbReference type="ARBA" id="ARBA00024861"/>
    </source>
</evidence>
<proteinExistence type="inferred from homology"/>
<protein>
    <recommendedName>
        <fullName evidence="7 16">ATP phosphoribosyltransferase</fullName>
        <shortName evidence="16">ATP-PRT</shortName>
        <shortName evidence="16">ATP-PRTase</shortName>
        <ecNumber evidence="6 16">2.4.2.17</ecNumber>
    </recommendedName>
</protein>
<evidence type="ECO:0000256" key="13">
    <source>
        <dbReference type="ARBA" id="ARBA00022840"/>
    </source>
</evidence>
<comment type="pathway">
    <text evidence="3 16">Amino-acid biosynthesis; L-histidine biosynthesis; L-histidine from 5-phospho-alpha-D-ribose 1-diphosphate: step 1/9.</text>
</comment>
<keyword evidence="10 16" id="KW-0328">Glycosyltransferase</keyword>
<evidence type="ECO:0000256" key="17">
    <source>
        <dbReference type="SAM" id="MobiDB-lite"/>
    </source>
</evidence>
<comment type="subunit">
    <text evidence="5 16">Heteromultimer composed of HisG and HisZ subunits.</text>
</comment>
<keyword evidence="9 16" id="KW-0028">Amino-acid biosynthesis</keyword>
<keyword evidence="8 16" id="KW-0963">Cytoplasm</keyword>
<evidence type="ECO:0000313" key="20">
    <source>
        <dbReference type="Proteomes" id="UP000319732"/>
    </source>
</evidence>
<keyword evidence="11 16" id="KW-0808">Transferase</keyword>
<organism evidence="19 20">
    <name type="scientific">Exilibacterium tricleocarpae</name>
    <dbReference type="NCBI Taxonomy" id="2591008"/>
    <lineage>
        <taxon>Bacteria</taxon>
        <taxon>Pseudomonadati</taxon>
        <taxon>Pseudomonadota</taxon>
        <taxon>Gammaproteobacteria</taxon>
        <taxon>Cellvibrionales</taxon>
        <taxon>Cellvibrionaceae</taxon>
        <taxon>Exilibacterium</taxon>
    </lineage>
</organism>
<dbReference type="UniPathway" id="UPA00031">
    <property type="reaction ID" value="UER00006"/>
</dbReference>
<comment type="caution">
    <text evidence="19">The sequence shown here is derived from an EMBL/GenBank/DDBJ whole genome shotgun (WGS) entry which is preliminary data.</text>
</comment>
<dbReference type="Gene3D" id="3.40.190.10">
    <property type="entry name" value="Periplasmic binding protein-like II"/>
    <property type="match status" value="2"/>
</dbReference>
<dbReference type="AlphaFoldDB" id="A0A545TSI5"/>
<evidence type="ECO:0000256" key="7">
    <source>
        <dbReference type="ARBA" id="ARBA00020998"/>
    </source>
</evidence>
<dbReference type="HAMAP" id="MF_01018">
    <property type="entry name" value="HisG_Short"/>
    <property type="match status" value="1"/>
</dbReference>
<dbReference type="RefSeq" id="WP_142904282.1">
    <property type="nucleotide sequence ID" value="NZ_ML660092.1"/>
</dbReference>
<feature type="compositionally biased region" description="Low complexity" evidence="17">
    <location>
        <begin position="1"/>
        <end position="13"/>
    </location>
</feature>
<keyword evidence="12 16" id="KW-0547">Nucleotide-binding</keyword>
<evidence type="ECO:0000256" key="16">
    <source>
        <dbReference type="HAMAP-Rule" id="MF_01018"/>
    </source>
</evidence>
<dbReference type="PANTHER" id="PTHR21403:SF8">
    <property type="entry name" value="ATP PHOSPHORIBOSYLTRANSFERASE"/>
    <property type="match status" value="1"/>
</dbReference>
<dbReference type="InterPro" id="IPR001348">
    <property type="entry name" value="ATP_PRibTrfase_HisG"/>
</dbReference>
<dbReference type="GO" id="GO:0000105">
    <property type="term" value="P:L-histidine biosynthetic process"/>
    <property type="evidence" value="ECO:0007669"/>
    <property type="project" value="UniProtKB-UniRule"/>
</dbReference>
<evidence type="ECO:0000256" key="2">
    <source>
        <dbReference type="ARBA" id="ARBA00004496"/>
    </source>
</evidence>
<evidence type="ECO:0000256" key="9">
    <source>
        <dbReference type="ARBA" id="ARBA00022605"/>
    </source>
</evidence>
<dbReference type="Proteomes" id="UP000319732">
    <property type="component" value="Unassembled WGS sequence"/>
</dbReference>
<evidence type="ECO:0000259" key="18">
    <source>
        <dbReference type="Pfam" id="PF01634"/>
    </source>
</evidence>
<dbReference type="PANTHER" id="PTHR21403">
    <property type="entry name" value="ATP PHOSPHORIBOSYLTRANSFERASE ATP-PRTASE"/>
    <property type="match status" value="1"/>
</dbReference>
<reference evidence="19 20" key="1">
    <citation type="submission" date="2019-06" db="EMBL/GenBank/DDBJ databases">
        <title>Whole genome sequence for Cellvibrionaceae sp. R142.</title>
        <authorList>
            <person name="Wang G."/>
        </authorList>
    </citation>
    <scope>NUCLEOTIDE SEQUENCE [LARGE SCALE GENOMIC DNA]</scope>
    <source>
        <strain evidence="19 20">R142</strain>
    </source>
</reference>
<dbReference type="SUPFAM" id="SSF53850">
    <property type="entry name" value="Periplasmic binding protein-like II"/>
    <property type="match status" value="1"/>
</dbReference>
<dbReference type="GO" id="GO:0005737">
    <property type="term" value="C:cytoplasm"/>
    <property type="evidence" value="ECO:0007669"/>
    <property type="project" value="UniProtKB-SubCell"/>
</dbReference>